<accession>A0AAV1U8Y6</accession>
<evidence type="ECO:0000256" key="1">
    <source>
        <dbReference type="SAM" id="MobiDB-lite"/>
    </source>
</evidence>
<dbReference type="AlphaFoldDB" id="A0AAV1U8Y6"/>
<proteinExistence type="predicted"/>
<evidence type="ECO:0000313" key="3">
    <source>
        <dbReference type="Proteomes" id="UP001162060"/>
    </source>
</evidence>
<evidence type="ECO:0000313" key="2">
    <source>
        <dbReference type="EMBL" id="CAK7929788.1"/>
    </source>
</evidence>
<gene>
    <name evidence="2" type="ORF">PM001_LOCUS14938</name>
</gene>
<sequence>MNLCGLAATVTSCVGGKEEKFAVQVRPAAPARVYFVYKTIGEFHALWGALESLARSVQQRQSLLSKEKKLLLLDTKQPSGLAKWLARVVERYAFREILKDVRAQEKDTRRTLNVLLQFLVAQVSGSFRDWHMSQSRSCPIGQELVHLVRTFLLQPVPAGQSKRATCVASERSSMEKRGWKKRSFDEMRPEDGEDQRRSLFPSRNGHDTKTPQVCGLSEWIVPNGGKKGLVAPVTSRRRVFAEVEF</sequence>
<organism evidence="2 3">
    <name type="scientific">Peronospora matthiolae</name>
    <dbReference type="NCBI Taxonomy" id="2874970"/>
    <lineage>
        <taxon>Eukaryota</taxon>
        <taxon>Sar</taxon>
        <taxon>Stramenopiles</taxon>
        <taxon>Oomycota</taxon>
        <taxon>Peronosporomycetes</taxon>
        <taxon>Peronosporales</taxon>
        <taxon>Peronosporaceae</taxon>
        <taxon>Peronospora</taxon>
    </lineage>
</organism>
<protein>
    <submittedName>
        <fullName evidence="2">Uncharacterized protein</fullName>
    </submittedName>
</protein>
<feature type="compositionally biased region" description="Basic and acidic residues" evidence="1">
    <location>
        <begin position="178"/>
        <end position="197"/>
    </location>
</feature>
<dbReference type="EMBL" id="CAKLBY020000153">
    <property type="protein sequence ID" value="CAK7929788.1"/>
    <property type="molecule type" value="Genomic_DNA"/>
</dbReference>
<dbReference type="Proteomes" id="UP001162060">
    <property type="component" value="Unassembled WGS sequence"/>
</dbReference>
<comment type="caution">
    <text evidence="2">The sequence shown here is derived from an EMBL/GenBank/DDBJ whole genome shotgun (WGS) entry which is preliminary data.</text>
</comment>
<feature type="region of interest" description="Disordered" evidence="1">
    <location>
        <begin position="178"/>
        <end position="211"/>
    </location>
</feature>
<name>A0AAV1U8Y6_9STRA</name>
<reference evidence="2" key="1">
    <citation type="submission" date="2024-01" db="EMBL/GenBank/DDBJ databases">
        <authorList>
            <person name="Webb A."/>
        </authorList>
    </citation>
    <scope>NUCLEOTIDE SEQUENCE</scope>
    <source>
        <strain evidence="2">Pm1</strain>
    </source>
</reference>